<keyword evidence="4" id="KW-0653">Protein transport</keyword>
<keyword evidence="6" id="KW-0811">Translocation</keyword>
<keyword evidence="5 8" id="KW-1133">Transmembrane helix</keyword>
<evidence type="ECO:0000313" key="9">
    <source>
        <dbReference type="EMBL" id="WKN35437.1"/>
    </source>
</evidence>
<sequence>MLDNISGWELFIILFVIYIFFGVKTIPKLFQSFRKGLSSFQDALHEVKKEIK</sequence>
<dbReference type="EMBL" id="CP120682">
    <property type="protein sequence ID" value="WKN35437.1"/>
    <property type="molecule type" value="Genomic_DNA"/>
</dbReference>
<feature type="transmembrane region" description="Helical" evidence="8">
    <location>
        <begin position="6"/>
        <end position="26"/>
    </location>
</feature>
<keyword evidence="7 8" id="KW-0472">Membrane</keyword>
<evidence type="ECO:0000256" key="2">
    <source>
        <dbReference type="ARBA" id="ARBA00022448"/>
    </source>
</evidence>
<proteinExistence type="predicted"/>
<evidence type="ECO:0000256" key="3">
    <source>
        <dbReference type="ARBA" id="ARBA00022692"/>
    </source>
</evidence>
<keyword evidence="2" id="KW-0813">Transport</keyword>
<gene>
    <name evidence="9" type="ORF">K4G66_23980</name>
</gene>
<evidence type="ECO:0000256" key="8">
    <source>
        <dbReference type="SAM" id="Phobius"/>
    </source>
</evidence>
<evidence type="ECO:0000256" key="6">
    <source>
        <dbReference type="ARBA" id="ARBA00023010"/>
    </source>
</evidence>
<organism evidence="9">
    <name type="scientific">Roseihalotalea indica</name>
    <dbReference type="NCBI Taxonomy" id="2867963"/>
    <lineage>
        <taxon>Bacteria</taxon>
        <taxon>Pseudomonadati</taxon>
        <taxon>Bacteroidota</taxon>
        <taxon>Cytophagia</taxon>
        <taxon>Cytophagales</taxon>
        <taxon>Catalimonadaceae</taxon>
        <taxon>Roseihalotalea</taxon>
    </lineage>
</organism>
<keyword evidence="3 8" id="KW-0812">Transmembrane</keyword>
<evidence type="ECO:0000256" key="5">
    <source>
        <dbReference type="ARBA" id="ARBA00022989"/>
    </source>
</evidence>
<name>A0AA49GIN5_9BACT</name>
<reference evidence="9" key="2">
    <citation type="journal article" date="2024" name="Antonie Van Leeuwenhoek">
        <title>Roseihalotalea indica gen. nov., sp. nov., a halophilic Bacteroidetes from mesopelagic Southwest Indian Ocean with higher carbohydrate metabolic potential.</title>
        <authorList>
            <person name="Chen B."/>
            <person name="Zhang M."/>
            <person name="Lin D."/>
            <person name="Ye J."/>
            <person name="Tang K."/>
        </authorList>
    </citation>
    <scope>NUCLEOTIDE SEQUENCE</scope>
    <source>
        <strain evidence="9">TK19036</strain>
    </source>
</reference>
<evidence type="ECO:0000256" key="7">
    <source>
        <dbReference type="ARBA" id="ARBA00023136"/>
    </source>
</evidence>
<evidence type="ECO:0000256" key="4">
    <source>
        <dbReference type="ARBA" id="ARBA00022927"/>
    </source>
</evidence>
<protein>
    <submittedName>
        <fullName evidence="9">Twin-arginine translocase TatA/TatE family subunit</fullName>
    </submittedName>
</protein>
<dbReference type="GO" id="GO:0016020">
    <property type="term" value="C:membrane"/>
    <property type="evidence" value="ECO:0007669"/>
    <property type="project" value="UniProtKB-ARBA"/>
</dbReference>
<accession>A0AA49GIN5</accession>
<evidence type="ECO:0000256" key="1">
    <source>
        <dbReference type="ARBA" id="ARBA00004167"/>
    </source>
</evidence>
<dbReference type="Gene3D" id="1.20.5.3310">
    <property type="match status" value="1"/>
</dbReference>
<reference evidence="9" key="1">
    <citation type="journal article" date="2023" name="Comput. Struct. Biotechnol. J.">
        <title>Discovery of a novel marine Bacteroidetes with a rich repertoire of carbohydrate-active enzymes.</title>
        <authorList>
            <person name="Chen B."/>
            <person name="Liu G."/>
            <person name="Chen Q."/>
            <person name="Wang H."/>
            <person name="Liu L."/>
            <person name="Tang K."/>
        </authorList>
    </citation>
    <scope>NUCLEOTIDE SEQUENCE</scope>
    <source>
        <strain evidence="9">TK19036</strain>
    </source>
</reference>
<dbReference type="AlphaFoldDB" id="A0AA49GIN5"/>
<dbReference type="Pfam" id="PF02416">
    <property type="entry name" value="TatA_B_E"/>
    <property type="match status" value="1"/>
</dbReference>
<comment type="subcellular location">
    <subcellularLocation>
        <location evidence="1">Membrane</location>
        <topology evidence="1">Single-pass membrane protein</topology>
    </subcellularLocation>
</comment>
<dbReference type="InterPro" id="IPR003369">
    <property type="entry name" value="TatA/B/E"/>
</dbReference>
<dbReference type="GO" id="GO:0015031">
    <property type="term" value="P:protein transport"/>
    <property type="evidence" value="ECO:0007669"/>
    <property type="project" value="UniProtKB-KW"/>
</dbReference>